<dbReference type="SUPFAM" id="SSF52833">
    <property type="entry name" value="Thioredoxin-like"/>
    <property type="match status" value="1"/>
</dbReference>
<dbReference type="Proteomes" id="UP001501523">
    <property type="component" value="Unassembled WGS sequence"/>
</dbReference>
<evidence type="ECO:0000256" key="1">
    <source>
        <dbReference type="ARBA" id="ARBA00022737"/>
    </source>
</evidence>
<dbReference type="PANTHER" id="PTHR46388:SF2">
    <property type="entry name" value="NHL REPEAT-CONTAINING PROTEIN 2"/>
    <property type="match status" value="1"/>
</dbReference>
<gene>
    <name evidence="4" type="ORF">GCM10009105_07000</name>
</gene>
<evidence type="ECO:0000313" key="5">
    <source>
        <dbReference type="Proteomes" id="UP001501523"/>
    </source>
</evidence>
<evidence type="ECO:0000313" key="4">
    <source>
        <dbReference type="EMBL" id="GAA0707904.1"/>
    </source>
</evidence>
<name>A0ABP3TM36_9GAMM</name>
<dbReference type="PROSITE" id="PS51125">
    <property type="entry name" value="NHL"/>
    <property type="match status" value="1"/>
</dbReference>
<sequence length="478" mass="51803">MHARAPAPEFPADLGWVNASNAPHVADLRGRVGLLWFWSYDSVNCWNLVPDLRYFEDKYHDGLTVIGVHCPKYPRQCGDEPLLRAVNRHRLRHAVANDAGFRVWRQYGVEAWPSVALIDAEGRFAALFAGEGRRAEIDARIAQLLDEAALHDLRVYEPTPPAQRPEPRRALSFPGKLLADGKLLYVSDSGHHRVLECRHDGRVVRSFGSGDAGFGDGDAAHACFDDPQGLARLDNALYVADRGNHAVRRIDLADGRVETVLGTGRAGRSRPDRADRADPRRTALNTPLDLCAFGGELFIAVAGQNQIWRFDPGAAQVSVFAGSGELGLVDGSAVDACLAQPSGLGVIARHLVVADAAASAVRWVNVDEGRVDTAVGFGLYESGDATGAHGDVRLQNPLAVAVDPRGTVYVADSYNNSIKLLNRKSGDARPLRLRYRLHEPGGLSLAGNLLWIANTNLHEIACVDLATGMVRRVPVGED</sequence>
<organism evidence="4 5">
    <name type="scientific">Dokdonella soli</name>
    <dbReference type="NCBI Taxonomy" id="529810"/>
    <lineage>
        <taxon>Bacteria</taxon>
        <taxon>Pseudomonadati</taxon>
        <taxon>Pseudomonadota</taxon>
        <taxon>Gammaproteobacteria</taxon>
        <taxon>Lysobacterales</taxon>
        <taxon>Rhodanobacteraceae</taxon>
        <taxon>Dokdonella</taxon>
    </lineage>
</organism>
<evidence type="ECO:0000256" key="2">
    <source>
        <dbReference type="PROSITE-ProRule" id="PRU00504"/>
    </source>
</evidence>
<protein>
    <submittedName>
        <fullName evidence="4">Thioredoxin-like domain-containing protein</fullName>
    </submittedName>
</protein>
<dbReference type="RefSeq" id="WP_343787220.1">
    <property type="nucleotide sequence ID" value="NZ_BAAAEU010000004.1"/>
</dbReference>
<dbReference type="PROSITE" id="PS51352">
    <property type="entry name" value="THIOREDOXIN_2"/>
    <property type="match status" value="1"/>
</dbReference>
<dbReference type="InterPro" id="IPR011042">
    <property type="entry name" value="6-blade_b-propeller_TolB-like"/>
</dbReference>
<accession>A0ABP3TM36</accession>
<proteinExistence type="predicted"/>
<dbReference type="SUPFAM" id="SSF101898">
    <property type="entry name" value="NHL repeat"/>
    <property type="match status" value="1"/>
</dbReference>
<dbReference type="Gene3D" id="2.120.10.30">
    <property type="entry name" value="TolB, C-terminal domain"/>
    <property type="match status" value="2"/>
</dbReference>
<keyword evidence="1" id="KW-0677">Repeat</keyword>
<reference evidence="5" key="1">
    <citation type="journal article" date="2019" name="Int. J. Syst. Evol. Microbiol.">
        <title>The Global Catalogue of Microorganisms (GCM) 10K type strain sequencing project: providing services to taxonomists for standard genome sequencing and annotation.</title>
        <authorList>
            <consortium name="The Broad Institute Genomics Platform"/>
            <consortium name="The Broad Institute Genome Sequencing Center for Infectious Disease"/>
            <person name="Wu L."/>
            <person name="Ma J."/>
        </authorList>
    </citation>
    <scope>NUCLEOTIDE SEQUENCE [LARGE SCALE GENOMIC DNA]</scope>
    <source>
        <strain evidence="5">JCM 15421</strain>
    </source>
</reference>
<dbReference type="InterPro" id="IPR001258">
    <property type="entry name" value="NHL_repeat"/>
</dbReference>
<dbReference type="InterPro" id="IPR012336">
    <property type="entry name" value="Thioredoxin-like_fold"/>
</dbReference>
<dbReference type="InterPro" id="IPR013766">
    <property type="entry name" value="Thioredoxin_domain"/>
</dbReference>
<dbReference type="EMBL" id="BAAAEU010000004">
    <property type="protein sequence ID" value="GAA0707904.1"/>
    <property type="molecule type" value="Genomic_DNA"/>
</dbReference>
<feature type="repeat" description="NHL" evidence="2">
    <location>
        <begin position="387"/>
        <end position="424"/>
    </location>
</feature>
<evidence type="ECO:0000259" key="3">
    <source>
        <dbReference type="PROSITE" id="PS51352"/>
    </source>
</evidence>
<keyword evidence="5" id="KW-1185">Reference proteome</keyword>
<dbReference type="PANTHER" id="PTHR46388">
    <property type="entry name" value="NHL REPEAT-CONTAINING PROTEIN 2"/>
    <property type="match status" value="1"/>
</dbReference>
<dbReference type="InterPro" id="IPR036249">
    <property type="entry name" value="Thioredoxin-like_sf"/>
</dbReference>
<dbReference type="Pfam" id="PF13905">
    <property type="entry name" value="Thioredoxin_8"/>
    <property type="match status" value="1"/>
</dbReference>
<dbReference type="Gene3D" id="3.40.30.10">
    <property type="entry name" value="Glutaredoxin"/>
    <property type="match status" value="1"/>
</dbReference>
<feature type="domain" description="Thioredoxin" evidence="3">
    <location>
        <begin position="1"/>
        <end position="146"/>
    </location>
</feature>
<dbReference type="Pfam" id="PF01436">
    <property type="entry name" value="NHL"/>
    <property type="match status" value="2"/>
</dbReference>
<comment type="caution">
    <text evidence="4">The sequence shown here is derived from an EMBL/GenBank/DDBJ whole genome shotgun (WGS) entry which is preliminary data.</text>
</comment>